<evidence type="ECO:0000256" key="3">
    <source>
        <dbReference type="ARBA" id="ARBA00023082"/>
    </source>
</evidence>
<dbReference type="CDD" id="cd06171">
    <property type="entry name" value="Sigma70_r4"/>
    <property type="match status" value="1"/>
</dbReference>
<dbReference type="InterPro" id="IPR014284">
    <property type="entry name" value="RNA_pol_sigma-70_dom"/>
</dbReference>
<accession>A0A9X3NNZ7</accession>
<dbReference type="PANTHER" id="PTHR43133:SF61">
    <property type="entry name" value="ECF RNA POLYMERASE SIGMA FACTOR SIGC"/>
    <property type="match status" value="1"/>
</dbReference>
<evidence type="ECO:0000313" key="8">
    <source>
        <dbReference type="EMBL" id="MDA0565576.1"/>
    </source>
</evidence>
<sequence>MQTSRSPRPPAACARPARAGRPQRGEASPADDRAITETALAARRGVPGAVDDFVRLTRRQVWRFVAHLTDQQSADDLTQETFVRALRALPSFAGRAPARVWLMAIARRTVVDHFRAMAARPRPARSAGGEVEAVTAAGLGGPSFEEELVLDDLLRHLPEARRTAFWLTQVEGHSYAQAAAVVGVPVGTIRSRVARARDDLIAALRTAEASAREVPGPRGERARVVAARQQGSGAPARERRTA</sequence>
<keyword evidence="9" id="KW-1185">Reference proteome</keyword>
<evidence type="ECO:0000256" key="2">
    <source>
        <dbReference type="ARBA" id="ARBA00023015"/>
    </source>
</evidence>
<proteinExistence type="inferred from homology"/>
<dbReference type="Pfam" id="PF08281">
    <property type="entry name" value="Sigma70_r4_2"/>
    <property type="match status" value="1"/>
</dbReference>
<evidence type="ECO:0000259" key="6">
    <source>
        <dbReference type="Pfam" id="PF04542"/>
    </source>
</evidence>
<dbReference type="InterPro" id="IPR007627">
    <property type="entry name" value="RNA_pol_sigma70_r2"/>
</dbReference>
<dbReference type="PANTHER" id="PTHR43133">
    <property type="entry name" value="RNA POLYMERASE ECF-TYPE SIGMA FACTO"/>
    <property type="match status" value="1"/>
</dbReference>
<evidence type="ECO:0000256" key="4">
    <source>
        <dbReference type="ARBA" id="ARBA00023163"/>
    </source>
</evidence>
<dbReference type="SUPFAM" id="SSF88946">
    <property type="entry name" value="Sigma2 domain of RNA polymerase sigma factors"/>
    <property type="match status" value="1"/>
</dbReference>
<gene>
    <name evidence="8" type="ORF">LG943_14815</name>
</gene>
<evidence type="ECO:0000313" key="9">
    <source>
        <dbReference type="Proteomes" id="UP001140076"/>
    </source>
</evidence>
<dbReference type="Pfam" id="PF04542">
    <property type="entry name" value="Sigma70_r2"/>
    <property type="match status" value="1"/>
</dbReference>
<comment type="caution">
    <text evidence="8">The sequence shown here is derived from an EMBL/GenBank/DDBJ whole genome shotgun (WGS) entry which is preliminary data.</text>
</comment>
<keyword evidence="2" id="KW-0805">Transcription regulation</keyword>
<dbReference type="EMBL" id="JAJAQC010000024">
    <property type="protein sequence ID" value="MDA0565576.1"/>
    <property type="molecule type" value="Genomic_DNA"/>
</dbReference>
<feature type="domain" description="RNA polymerase sigma-70 region 2" evidence="6">
    <location>
        <begin position="54"/>
        <end position="116"/>
    </location>
</feature>
<dbReference type="RefSeq" id="WP_270072853.1">
    <property type="nucleotide sequence ID" value="NZ_JAJAQC010000024.1"/>
</dbReference>
<dbReference type="NCBIfam" id="TIGR02937">
    <property type="entry name" value="sigma70-ECF"/>
    <property type="match status" value="1"/>
</dbReference>
<dbReference type="InterPro" id="IPR039425">
    <property type="entry name" value="RNA_pol_sigma-70-like"/>
</dbReference>
<dbReference type="InterPro" id="IPR013324">
    <property type="entry name" value="RNA_pol_sigma_r3/r4-like"/>
</dbReference>
<reference evidence="8" key="1">
    <citation type="submission" date="2021-10" db="EMBL/GenBank/DDBJ databases">
        <title>Streptomonospora sp. nov., isolated from mangrove soil.</title>
        <authorList>
            <person name="Chen X."/>
            <person name="Ge X."/>
            <person name="Liu W."/>
        </authorList>
    </citation>
    <scope>NUCLEOTIDE SEQUENCE</scope>
    <source>
        <strain evidence="8">S1-112</strain>
    </source>
</reference>
<feature type="domain" description="RNA polymerase sigma factor 70 region 4 type 2" evidence="7">
    <location>
        <begin position="150"/>
        <end position="199"/>
    </location>
</feature>
<dbReference type="InterPro" id="IPR036388">
    <property type="entry name" value="WH-like_DNA-bd_sf"/>
</dbReference>
<organism evidence="8 9">
    <name type="scientific">Streptomonospora mangrovi</name>
    <dbReference type="NCBI Taxonomy" id="2883123"/>
    <lineage>
        <taxon>Bacteria</taxon>
        <taxon>Bacillati</taxon>
        <taxon>Actinomycetota</taxon>
        <taxon>Actinomycetes</taxon>
        <taxon>Streptosporangiales</taxon>
        <taxon>Nocardiopsidaceae</taxon>
        <taxon>Streptomonospora</taxon>
    </lineage>
</organism>
<dbReference type="Gene3D" id="1.10.1740.10">
    <property type="match status" value="1"/>
</dbReference>
<feature type="region of interest" description="Disordered" evidence="5">
    <location>
        <begin position="208"/>
        <end position="242"/>
    </location>
</feature>
<dbReference type="InterPro" id="IPR013325">
    <property type="entry name" value="RNA_pol_sigma_r2"/>
</dbReference>
<dbReference type="Gene3D" id="1.10.10.10">
    <property type="entry name" value="Winged helix-like DNA-binding domain superfamily/Winged helix DNA-binding domain"/>
    <property type="match status" value="1"/>
</dbReference>
<evidence type="ECO:0000259" key="7">
    <source>
        <dbReference type="Pfam" id="PF08281"/>
    </source>
</evidence>
<dbReference type="SUPFAM" id="SSF88659">
    <property type="entry name" value="Sigma3 and sigma4 domains of RNA polymerase sigma factors"/>
    <property type="match status" value="1"/>
</dbReference>
<keyword evidence="4" id="KW-0804">Transcription</keyword>
<protein>
    <submittedName>
        <fullName evidence="8">Sigma-70 family RNA polymerase sigma factor</fullName>
    </submittedName>
</protein>
<evidence type="ECO:0000256" key="5">
    <source>
        <dbReference type="SAM" id="MobiDB-lite"/>
    </source>
</evidence>
<dbReference type="GO" id="GO:0016987">
    <property type="term" value="F:sigma factor activity"/>
    <property type="evidence" value="ECO:0007669"/>
    <property type="project" value="UniProtKB-KW"/>
</dbReference>
<keyword evidence="3" id="KW-0731">Sigma factor</keyword>
<dbReference type="GO" id="GO:0003677">
    <property type="term" value="F:DNA binding"/>
    <property type="evidence" value="ECO:0007669"/>
    <property type="project" value="InterPro"/>
</dbReference>
<dbReference type="GO" id="GO:0006352">
    <property type="term" value="P:DNA-templated transcription initiation"/>
    <property type="evidence" value="ECO:0007669"/>
    <property type="project" value="InterPro"/>
</dbReference>
<feature type="compositionally biased region" description="Low complexity" evidence="5">
    <location>
        <begin position="11"/>
        <end position="22"/>
    </location>
</feature>
<comment type="similarity">
    <text evidence="1">Belongs to the sigma-70 factor family. ECF subfamily.</text>
</comment>
<feature type="region of interest" description="Disordered" evidence="5">
    <location>
        <begin position="1"/>
        <end position="32"/>
    </location>
</feature>
<dbReference type="Proteomes" id="UP001140076">
    <property type="component" value="Unassembled WGS sequence"/>
</dbReference>
<dbReference type="AlphaFoldDB" id="A0A9X3NNZ7"/>
<dbReference type="InterPro" id="IPR013249">
    <property type="entry name" value="RNA_pol_sigma70_r4_t2"/>
</dbReference>
<evidence type="ECO:0000256" key="1">
    <source>
        <dbReference type="ARBA" id="ARBA00010641"/>
    </source>
</evidence>
<name>A0A9X3NNZ7_9ACTN</name>